<feature type="transmembrane region" description="Helical" evidence="7">
    <location>
        <begin position="104"/>
        <end position="124"/>
    </location>
</feature>
<evidence type="ECO:0000256" key="7">
    <source>
        <dbReference type="SAM" id="Phobius"/>
    </source>
</evidence>
<comment type="subcellular location">
    <subcellularLocation>
        <location evidence="1">Membrane</location>
        <topology evidence="1">Multi-pass membrane protein</topology>
    </subcellularLocation>
</comment>
<evidence type="ECO:0000256" key="4">
    <source>
        <dbReference type="ARBA" id="ARBA00022692"/>
    </source>
</evidence>
<dbReference type="PANTHER" id="PTHR43066">
    <property type="entry name" value="RHOMBOID-RELATED PROTEIN"/>
    <property type="match status" value="1"/>
</dbReference>
<dbReference type="EMBL" id="MASI01000001">
    <property type="protein sequence ID" value="ODA68210.1"/>
    <property type="molecule type" value="Genomic_DNA"/>
</dbReference>
<dbReference type="PANTHER" id="PTHR43066:SF26">
    <property type="entry name" value="RHOMBOID PROTEASE GLPG"/>
    <property type="match status" value="1"/>
</dbReference>
<keyword evidence="5 7" id="KW-1133">Transmembrane helix</keyword>
<dbReference type="Pfam" id="PF01694">
    <property type="entry name" value="Rhomboid"/>
    <property type="match status" value="1"/>
</dbReference>
<organism evidence="9 10">
    <name type="scientific">Methyloligella halotolerans</name>
    <dbReference type="NCBI Taxonomy" id="1177755"/>
    <lineage>
        <taxon>Bacteria</taxon>
        <taxon>Pseudomonadati</taxon>
        <taxon>Pseudomonadota</taxon>
        <taxon>Alphaproteobacteria</taxon>
        <taxon>Hyphomicrobiales</taxon>
        <taxon>Hyphomicrobiaceae</taxon>
        <taxon>Methyloligella</taxon>
    </lineage>
</organism>
<dbReference type="SUPFAM" id="SSF144091">
    <property type="entry name" value="Rhomboid-like"/>
    <property type="match status" value="1"/>
</dbReference>
<feature type="domain" description="Peptidase S54 rhomboid" evidence="8">
    <location>
        <begin position="66"/>
        <end position="226"/>
    </location>
</feature>
<feature type="transmembrane region" description="Helical" evidence="7">
    <location>
        <begin position="181"/>
        <end position="205"/>
    </location>
</feature>
<proteinExistence type="predicted"/>
<evidence type="ECO:0000313" key="10">
    <source>
        <dbReference type="Proteomes" id="UP000095087"/>
    </source>
</evidence>
<dbReference type="AlphaFoldDB" id="A0A1E2S1D3"/>
<accession>A0A1E2S1D3</accession>
<keyword evidence="10" id="KW-1185">Reference proteome</keyword>
<feature type="transmembrane region" description="Helical" evidence="7">
    <location>
        <begin position="77"/>
        <end position="97"/>
    </location>
</feature>
<feature type="transmembrane region" description="Helical" evidence="7">
    <location>
        <begin position="130"/>
        <end position="149"/>
    </location>
</feature>
<dbReference type="PATRIC" id="fig|1177755.3.peg.28"/>
<comment type="caution">
    <text evidence="9">The sequence shown here is derived from an EMBL/GenBank/DDBJ whole genome shotgun (WGS) entry which is preliminary data.</text>
</comment>
<keyword evidence="2" id="KW-1003">Cell membrane</keyword>
<dbReference type="InterPro" id="IPR022764">
    <property type="entry name" value="Peptidase_S54_rhomboid_dom"/>
</dbReference>
<dbReference type="OrthoDB" id="9797190at2"/>
<gene>
    <name evidence="9" type="ORF">A7A08_00027</name>
</gene>
<dbReference type="InterPro" id="IPR035952">
    <property type="entry name" value="Rhomboid-like_sf"/>
</dbReference>
<keyword evidence="6 7" id="KW-0472">Membrane</keyword>
<dbReference type="STRING" id="1177755.A7A08_00027"/>
<sequence>MSRNEPVFNVPRSVLGLILLMVAVHAIRISLPDETDVTVLLLLAFIPSRYAGEAMLLPGGYLACVTSFVTYTVVHGGWLHLLVNCLWMLAFGSAVARRIGDQRFLLFSAFAGVAGALVHLMLHFGEQAPMIGASAAISGQMAGALRFVFRARPGAYGPGMGRDLTATPLASLSQTLTDPRILLFLAIWVVLNVSFGLSALPIMGVPSGSGVAWEAHIGGFLFGLFCFGFFDRPPEPAPPREEIE</sequence>
<dbReference type="GO" id="GO:0016020">
    <property type="term" value="C:membrane"/>
    <property type="evidence" value="ECO:0007669"/>
    <property type="project" value="UniProtKB-SubCell"/>
</dbReference>
<evidence type="ECO:0000256" key="3">
    <source>
        <dbReference type="ARBA" id="ARBA00022519"/>
    </source>
</evidence>
<evidence type="ECO:0000313" key="9">
    <source>
        <dbReference type="EMBL" id="ODA68210.1"/>
    </source>
</evidence>
<dbReference type="Gene3D" id="1.20.1540.10">
    <property type="entry name" value="Rhomboid-like"/>
    <property type="match status" value="1"/>
</dbReference>
<feature type="transmembrane region" description="Helical" evidence="7">
    <location>
        <begin position="211"/>
        <end position="230"/>
    </location>
</feature>
<evidence type="ECO:0000256" key="1">
    <source>
        <dbReference type="ARBA" id="ARBA00004141"/>
    </source>
</evidence>
<evidence type="ECO:0000256" key="2">
    <source>
        <dbReference type="ARBA" id="ARBA00022475"/>
    </source>
</evidence>
<feature type="transmembrane region" description="Helical" evidence="7">
    <location>
        <begin position="12"/>
        <end position="31"/>
    </location>
</feature>
<evidence type="ECO:0000256" key="6">
    <source>
        <dbReference type="ARBA" id="ARBA00023136"/>
    </source>
</evidence>
<evidence type="ECO:0000259" key="8">
    <source>
        <dbReference type="Pfam" id="PF01694"/>
    </source>
</evidence>
<evidence type="ECO:0000256" key="5">
    <source>
        <dbReference type="ARBA" id="ARBA00022989"/>
    </source>
</evidence>
<protein>
    <submittedName>
        <fullName evidence="9">Rhomboid family protein</fullName>
    </submittedName>
</protein>
<name>A0A1E2S1D3_9HYPH</name>
<keyword evidence="4 7" id="KW-0812">Transmembrane</keyword>
<keyword evidence="3" id="KW-0997">Cell inner membrane</keyword>
<reference evidence="9 10" key="1">
    <citation type="submission" date="2016-07" db="EMBL/GenBank/DDBJ databases">
        <title>Draft genome sequence of Methyloligella halotolerans C2T (VKM B-2706T=CCUG 61687T=DSM 25045T), a halotolerant polyhydroxybutyrate accumulating methylotroph.</title>
        <authorList>
            <person name="Vasilenko O.V."/>
            <person name="Doronina N.V."/>
            <person name="Poroshina M.N."/>
            <person name="Tarlachkov S.V."/>
            <person name="Trotsenko Y.A."/>
        </authorList>
    </citation>
    <scope>NUCLEOTIDE SEQUENCE [LARGE SCALE GENOMIC DNA]</scope>
    <source>
        <strain evidence="9 10">VKM B-2706</strain>
    </source>
</reference>
<dbReference type="Proteomes" id="UP000095087">
    <property type="component" value="Unassembled WGS sequence"/>
</dbReference>
<dbReference type="GO" id="GO:0004252">
    <property type="term" value="F:serine-type endopeptidase activity"/>
    <property type="evidence" value="ECO:0007669"/>
    <property type="project" value="InterPro"/>
</dbReference>